<dbReference type="SUPFAM" id="SSF50800">
    <property type="entry name" value="PK beta-barrel domain-like"/>
    <property type="match status" value="1"/>
</dbReference>
<dbReference type="InterPro" id="IPR052353">
    <property type="entry name" value="Benzoxazolinone_Detox_Enz"/>
</dbReference>
<organism evidence="2 3">
    <name type="scientific">Methylomagnum ishizawai</name>
    <dbReference type="NCBI Taxonomy" id="1760988"/>
    <lineage>
        <taxon>Bacteria</taxon>
        <taxon>Pseudomonadati</taxon>
        <taxon>Pseudomonadota</taxon>
        <taxon>Gammaproteobacteria</taxon>
        <taxon>Methylococcales</taxon>
        <taxon>Methylococcaceae</taxon>
        <taxon>Methylomagnum</taxon>
    </lineage>
</organism>
<evidence type="ECO:0000313" key="3">
    <source>
        <dbReference type="Proteomes" id="UP000192923"/>
    </source>
</evidence>
<dbReference type="AlphaFoldDB" id="A0A1Y6D140"/>
<dbReference type="EMBL" id="FXAM01000001">
    <property type="protein sequence ID" value="SMF96367.1"/>
    <property type="molecule type" value="Genomic_DNA"/>
</dbReference>
<dbReference type="GO" id="GO:0030151">
    <property type="term" value="F:molybdenum ion binding"/>
    <property type="evidence" value="ECO:0007669"/>
    <property type="project" value="InterPro"/>
</dbReference>
<dbReference type="GO" id="GO:0003824">
    <property type="term" value="F:catalytic activity"/>
    <property type="evidence" value="ECO:0007669"/>
    <property type="project" value="InterPro"/>
</dbReference>
<protein>
    <submittedName>
        <fullName evidence="2">MOSC domain-containing protein YiiM</fullName>
    </submittedName>
</protein>
<evidence type="ECO:0000259" key="1">
    <source>
        <dbReference type="PROSITE" id="PS51340"/>
    </source>
</evidence>
<dbReference type="Proteomes" id="UP000192923">
    <property type="component" value="Unassembled WGS sequence"/>
</dbReference>
<dbReference type="RefSeq" id="WP_085215261.1">
    <property type="nucleotide sequence ID" value="NZ_FXAM01000001.1"/>
</dbReference>
<dbReference type="PANTHER" id="PTHR30212:SF2">
    <property type="entry name" value="PROTEIN YIIM"/>
    <property type="match status" value="1"/>
</dbReference>
<dbReference type="PROSITE" id="PS51340">
    <property type="entry name" value="MOSC"/>
    <property type="match status" value="1"/>
</dbReference>
<gene>
    <name evidence="2" type="ORF">SAMN02949497_3762</name>
</gene>
<proteinExistence type="predicted"/>
<dbReference type="InterPro" id="IPR005302">
    <property type="entry name" value="MoCF_Sase_C"/>
</dbReference>
<reference evidence="2 3" key="1">
    <citation type="submission" date="2016-12" db="EMBL/GenBank/DDBJ databases">
        <authorList>
            <person name="Song W.-J."/>
            <person name="Kurnit D.M."/>
        </authorList>
    </citation>
    <scope>NUCLEOTIDE SEQUENCE [LARGE SCALE GENOMIC DNA]</scope>
    <source>
        <strain evidence="2 3">175</strain>
    </source>
</reference>
<dbReference type="OrthoDB" id="1550913at2"/>
<sequence>MELLAISLAQARLVEYPRGRVSTGIFKEPVAGPVRVGPEGLEGDVQVDRDNHGGPDKAVYAYSLENYRHWEQELARAEPFPYGQFGENLTVTGLPDEAVHIGDIFQIGGIRVQVTQPRVPCFKLGIKMGDPRFVAVFRHSGRVGFYLRVLEGGEIEAGDTIVRIEEDPARINIRDAMLAVNKGPRQREFIDKVLAVPALSFAWREELTQRRAG</sequence>
<accession>A0A1Y6D140</accession>
<dbReference type="GO" id="GO:0030170">
    <property type="term" value="F:pyridoxal phosphate binding"/>
    <property type="evidence" value="ECO:0007669"/>
    <property type="project" value="InterPro"/>
</dbReference>
<feature type="domain" description="MOSC" evidence="1">
    <location>
        <begin position="28"/>
        <end position="164"/>
    </location>
</feature>
<dbReference type="Pfam" id="PF03473">
    <property type="entry name" value="MOSC"/>
    <property type="match status" value="1"/>
</dbReference>
<name>A0A1Y6D140_9GAMM</name>
<dbReference type="STRING" id="1760988.SAMN02949497_3762"/>
<dbReference type="InterPro" id="IPR011037">
    <property type="entry name" value="Pyrv_Knase-like_insert_dom_sf"/>
</dbReference>
<keyword evidence="3" id="KW-1185">Reference proteome</keyword>
<evidence type="ECO:0000313" key="2">
    <source>
        <dbReference type="EMBL" id="SMF96367.1"/>
    </source>
</evidence>
<dbReference type="PANTHER" id="PTHR30212">
    <property type="entry name" value="PROTEIN YIIM"/>
    <property type="match status" value="1"/>
</dbReference>
<dbReference type="Gene3D" id="2.40.33.20">
    <property type="entry name" value="PK beta-barrel domain-like"/>
    <property type="match status" value="1"/>
</dbReference>